<protein>
    <submittedName>
        <fullName evidence="2">Outer membrane protein TolC</fullName>
    </submittedName>
</protein>
<keyword evidence="3" id="KW-1185">Reference proteome</keyword>
<sequence>MTTAPIPHLRPVRWPTLAAALLLAGCASVSPDGLRSDVQSALQGRTARADSAALPSTDPAAQHAADDAVARWLAEPLTQDAAVRIALLRHPGLQARLARLGVQDAERVQALTPPNPVLGLGRLATAHEREIERSLTFSLADLIALPWRSRWAGSLREQDTLASAADAARVASDARRAWLRAVAAQETASAHERMHDAADAGAELARRMASVGNWSRLQAAREQAVLADARARLARARLAAGTEREALALALGLWGTSADAITLPPQLPDLPAEPMDSATLEQRALRERLDVRAARLGLDRVAGQQGVSRAAQLFGDIGLGYRRDTTTERGAGGHSEVKRGWELELPLPLFDWGGAASARAQGLVNESAATLQQTALRARSEVRMHWRGYRTAWELAQEQEKHVVPLQQQIQDETLLRYNGMLASVWDLLAQARQTTQAVADAVAARRDFWLADTDLQFALAVASPGAQSTASTAATSSVVSSPTSSSTAPAGAGH</sequence>
<feature type="region of interest" description="Disordered" evidence="1">
    <location>
        <begin position="472"/>
        <end position="495"/>
    </location>
</feature>
<evidence type="ECO:0000313" key="3">
    <source>
        <dbReference type="Proteomes" id="UP000199317"/>
    </source>
</evidence>
<dbReference type="PANTHER" id="PTHR30203">
    <property type="entry name" value="OUTER MEMBRANE CATION EFFLUX PROTEIN"/>
    <property type="match status" value="1"/>
</dbReference>
<organism evidence="2 3">
    <name type="scientific">Paracidovorax cattleyae</name>
    <dbReference type="NCBI Taxonomy" id="80868"/>
    <lineage>
        <taxon>Bacteria</taxon>
        <taxon>Pseudomonadati</taxon>
        <taxon>Pseudomonadota</taxon>
        <taxon>Betaproteobacteria</taxon>
        <taxon>Burkholderiales</taxon>
        <taxon>Comamonadaceae</taxon>
        <taxon>Paracidovorax</taxon>
    </lineage>
</organism>
<proteinExistence type="predicted"/>
<dbReference type="PANTHER" id="PTHR30203:SF24">
    <property type="entry name" value="BLR4935 PROTEIN"/>
    <property type="match status" value="1"/>
</dbReference>
<dbReference type="Proteomes" id="UP000199317">
    <property type="component" value="Unassembled WGS sequence"/>
</dbReference>
<accession>A0A1H0RJX6</accession>
<name>A0A1H0RJX6_9BURK</name>
<reference evidence="3" key="1">
    <citation type="submission" date="2016-10" db="EMBL/GenBank/DDBJ databases">
        <authorList>
            <person name="Varghese N."/>
            <person name="Submissions S."/>
        </authorList>
    </citation>
    <scope>NUCLEOTIDE SEQUENCE [LARGE SCALE GENOMIC DNA]</scope>
    <source>
        <strain evidence="3">DSM 17101</strain>
    </source>
</reference>
<dbReference type="SUPFAM" id="SSF56954">
    <property type="entry name" value="Outer membrane efflux proteins (OEP)"/>
    <property type="match status" value="1"/>
</dbReference>
<dbReference type="InterPro" id="IPR010131">
    <property type="entry name" value="MdtP/NodT-like"/>
</dbReference>
<dbReference type="RefSeq" id="WP_092834279.1">
    <property type="nucleotide sequence ID" value="NZ_FNJL01000010.1"/>
</dbReference>
<dbReference type="GO" id="GO:0015562">
    <property type="term" value="F:efflux transmembrane transporter activity"/>
    <property type="evidence" value="ECO:0007669"/>
    <property type="project" value="InterPro"/>
</dbReference>
<dbReference type="OrthoDB" id="8554634at2"/>
<evidence type="ECO:0000256" key="1">
    <source>
        <dbReference type="SAM" id="MobiDB-lite"/>
    </source>
</evidence>
<dbReference type="EMBL" id="FNJL01000010">
    <property type="protein sequence ID" value="SDP29824.1"/>
    <property type="molecule type" value="Genomic_DNA"/>
</dbReference>
<evidence type="ECO:0000313" key="2">
    <source>
        <dbReference type="EMBL" id="SDP29824.1"/>
    </source>
</evidence>
<dbReference type="AlphaFoldDB" id="A0A1H0RJX6"/>
<gene>
    <name evidence="2" type="ORF">SAMN04489708_110105</name>
</gene>
<dbReference type="Gene3D" id="1.20.1600.10">
    <property type="entry name" value="Outer membrane efflux proteins (OEP)"/>
    <property type="match status" value="1"/>
</dbReference>